<dbReference type="RefSeq" id="WP_250199813.1">
    <property type="nucleotide sequence ID" value="NZ_CP097636.1"/>
</dbReference>
<dbReference type="Gene3D" id="2.120.10.30">
    <property type="entry name" value="TolB, C-terminal domain"/>
    <property type="match status" value="1"/>
</dbReference>
<organism evidence="1 2">
    <name type="scientific">Aquincola tertiaricarbonis</name>
    <dbReference type="NCBI Taxonomy" id="391953"/>
    <lineage>
        <taxon>Bacteria</taxon>
        <taxon>Pseudomonadati</taxon>
        <taxon>Pseudomonadota</taxon>
        <taxon>Betaproteobacteria</taxon>
        <taxon>Burkholderiales</taxon>
        <taxon>Sphaerotilaceae</taxon>
        <taxon>Aquincola</taxon>
    </lineage>
</organism>
<evidence type="ECO:0000313" key="2">
    <source>
        <dbReference type="Proteomes" id="UP001056201"/>
    </source>
</evidence>
<accession>A0ABY4SGB7</accession>
<proteinExistence type="predicted"/>
<protein>
    <submittedName>
        <fullName evidence="1">Uncharacterized protein</fullName>
    </submittedName>
</protein>
<dbReference type="EMBL" id="CP097636">
    <property type="protein sequence ID" value="URI11620.1"/>
    <property type="molecule type" value="Genomic_DNA"/>
</dbReference>
<gene>
    <name evidence="1" type="ORF">MW290_22030</name>
</gene>
<reference evidence="1" key="1">
    <citation type="submission" date="2022-05" db="EMBL/GenBank/DDBJ databases">
        <title>An RpoN-dependent PEP-CTERM gene is involved in floc formation of an Aquincola tertiaricarbonis strain.</title>
        <authorList>
            <person name="Qiu D."/>
            <person name="Xia M."/>
        </authorList>
    </citation>
    <scope>NUCLEOTIDE SEQUENCE</scope>
    <source>
        <strain evidence="1">RN12</strain>
    </source>
</reference>
<keyword evidence="2" id="KW-1185">Reference proteome</keyword>
<sequence>MKIIPLDAVADRSGSFRNGVAVDEVRKVAYLSDSGLRSAPKNQAGIIVADFASGRTARVLH</sequence>
<dbReference type="InterPro" id="IPR011042">
    <property type="entry name" value="6-blade_b-propeller_TolB-like"/>
</dbReference>
<evidence type="ECO:0000313" key="1">
    <source>
        <dbReference type="EMBL" id="URI11620.1"/>
    </source>
</evidence>
<name>A0ABY4SGB7_AQUTE</name>
<dbReference type="Proteomes" id="UP001056201">
    <property type="component" value="Chromosome 2"/>
</dbReference>